<dbReference type="InterPro" id="IPR011701">
    <property type="entry name" value="MFS"/>
</dbReference>
<evidence type="ECO:0000256" key="4">
    <source>
        <dbReference type="ARBA" id="ARBA00023136"/>
    </source>
</evidence>
<dbReference type="InterPro" id="IPR036259">
    <property type="entry name" value="MFS_trans_sf"/>
</dbReference>
<evidence type="ECO:0000313" key="7">
    <source>
        <dbReference type="EMBL" id="AFP40507.1"/>
    </source>
</evidence>
<evidence type="ECO:0000259" key="6">
    <source>
        <dbReference type="PROSITE" id="PS50850"/>
    </source>
</evidence>
<evidence type="ECO:0000256" key="1">
    <source>
        <dbReference type="ARBA" id="ARBA00004651"/>
    </source>
</evidence>
<dbReference type="Pfam" id="PF07690">
    <property type="entry name" value="MFS_1"/>
    <property type="match status" value="1"/>
</dbReference>
<feature type="transmembrane region" description="Helical" evidence="5">
    <location>
        <begin position="369"/>
        <end position="392"/>
    </location>
</feature>
<dbReference type="CDD" id="cd17355">
    <property type="entry name" value="MFS_YcxA_like"/>
    <property type="match status" value="1"/>
</dbReference>
<accession>I7G4G8</accession>
<dbReference type="PROSITE" id="PS50850">
    <property type="entry name" value="MFS"/>
    <property type="match status" value="1"/>
</dbReference>
<organism evidence="7 8">
    <name type="scientific">Mycolicibacterium smegmatis (strain ATCC 700084 / mc(2)155)</name>
    <name type="common">Mycobacterium smegmatis</name>
    <dbReference type="NCBI Taxonomy" id="246196"/>
    <lineage>
        <taxon>Bacteria</taxon>
        <taxon>Bacillati</taxon>
        <taxon>Actinomycetota</taxon>
        <taxon>Actinomycetes</taxon>
        <taxon>Mycobacteriales</taxon>
        <taxon>Mycobacteriaceae</taxon>
        <taxon>Mycolicibacterium</taxon>
    </lineage>
</organism>
<evidence type="ECO:0000256" key="5">
    <source>
        <dbReference type="SAM" id="Phobius"/>
    </source>
</evidence>
<name>I7G4G8_MYCS2</name>
<dbReference type="SUPFAM" id="SSF103473">
    <property type="entry name" value="MFS general substrate transporter"/>
    <property type="match status" value="1"/>
</dbReference>
<feature type="transmembrane region" description="Helical" evidence="5">
    <location>
        <begin position="281"/>
        <end position="300"/>
    </location>
</feature>
<feature type="transmembrane region" description="Helical" evidence="5">
    <location>
        <begin position="39"/>
        <end position="60"/>
    </location>
</feature>
<dbReference type="EMBL" id="CP001663">
    <property type="protein sequence ID" value="AFP40507.1"/>
    <property type="molecule type" value="Genomic_DNA"/>
</dbReference>
<reference evidence="7 8" key="1">
    <citation type="journal article" date="2007" name="Genome Biol.">
        <title>Interrupted coding sequences in Mycobacterium smegmatis: authentic mutations or sequencing errors?</title>
        <authorList>
            <person name="Deshayes C."/>
            <person name="Perrodou E."/>
            <person name="Gallien S."/>
            <person name="Euphrasie D."/>
            <person name="Schaeffer C."/>
            <person name="Van-Dorsselaer A."/>
            <person name="Poch O."/>
            <person name="Lecompte O."/>
            <person name="Reyrat J.M."/>
        </authorList>
    </citation>
    <scope>NUCLEOTIDE SEQUENCE [LARGE SCALE GENOMIC DNA]</scope>
    <source>
        <strain evidence="8">ATCC 700084 / mc(2)155</strain>
    </source>
</reference>
<feature type="transmembrane region" description="Helical" evidence="5">
    <location>
        <begin position="108"/>
        <end position="127"/>
    </location>
</feature>
<evidence type="ECO:0000313" key="8">
    <source>
        <dbReference type="Proteomes" id="UP000006158"/>
    </source>
</evidence>
<feature type="transmembrane region" description="Helical" evidence="5">
    <location>
        <begin position="398"/>
        <end position="417"/>
    </location>
</feature>
<dbReference type="AlphaFoldDB" id="I7G4G8"/>
<feature type="domain" description="Major facilitator superfamily (MFS) profile" evidence="6">
    <location>
        <begin position="38"/>
        <end position="423"/>
    </location>
</feature>
<dbReference type="GO" id="GO:0022857">
    <property type="term" value="F:transmembrane transporter activity"/>
    <property type="evidence" value="ECO:0007669"/>
    <property type="project" value="InterPro"/>
</dbReference>
<evidence type="ECO:0000256" key="2">
    <source>
        <dbReference type="ARBA" id="ARBA00022692"/>
    </source>
</evidence>
<feature type="transmembrane region" description="Helical" evidence="5">
    <location>
        <begin position="247"/>
        <end position="269"/>
    </location>
</feature>
<dbReference type="KEGG" id="msg:MSMEI_4049"/>
<gene>
    <name evidence="7" type="ordered locus">MSMEI_4049</name>
</gene>
<keyword evidence="3 5" id="KW-1133">Transmembrane helix</keyword>
<feature type="transmembrane region" description="Helical" evidence="5">
    <location>
        <begin position="133"/>
        <end position="154"/>
    </location>
</feature>
<evidence type="ECO:0000256" key="3">
    <source>
        <dbReference type="ARBA" id="ARBA00022989"/>
    </source>
</evidence>
<dbReference type="Proteomes" id="UP000006158">
    <property type="component" value="Chromosome"/>
</dbReference>
<keyword evidence="4 5" id="KW-0472">Membrane</keyword>
<dbReference type="InterPro" id="IPR050327">
    <property type="entry name" value="Proton-linked_MCT"/>
</dbReference>
<feature type="transmembrane region" description="Helical" evidence="5">
    <location>
        <begin position="199"/>
        <end position="217"/>
    </location>
</feature>
<feature type="transmembrane region" description="Helical" evidence="5">
    <location>
        <begin position="312"/>
        <end position="329"/>
    </location>
</feature>
<feature type="transmembrane region" description="Helical" evidence="5">
    <location>
        <begin position="166"/>
        <end position="187"/>
    </location>
</feature>
<dbReference type="PATRIC" id="fig|246196.56.peg.4148"/>
<keyword evidence="2 5" id="KW-0812">Transmembrane</keyword>
<dbReference type="GO" id="GO:0005886">
    <property type="term" value="C:plasma membrane"/>
    <property type="evidence" value="ECO:0007669"/>
    <property type="project" value="UniProtKB-SubCell"/>
</dbReference>
<protein>
    <submittedName>
        <fullName evidence="7">Major facilitator superfamily MFS_1</fullName>
    </submittedName>
</protein>
<proteinExistence type="predicted"/>
<dbReference type="InterPro" id="IPR020846">
    <property type="entry name" value="MFS_dom"/>
</dbReference>
<feature type="transmembrane region" description="Helical" evidence="5">
    <location>
        <begin position="80"/>
        <end position="101"/>
    </location>
</feature>
<reference evidence="7 8" key="2">
    <citation type="journal article" date="2009" name="Genome Res.">
        <title>Ortho-proteogenomics: multiple proteomes investigation through orthology and a new MS-based protocol.</title>
        <authorList>
            <person name="Gallien S."/>
            <person name="Perrodou E."/>
            <person name="Carapito C."/>
            <person name="Deshayes C."/>
            <person name="Reyrat J.M."/>
            <person name="Van Dorsselaer A."/>
            <person name="Poch O."/>
            <person name="Schaeffer C."/>
            <person name="Lecompte O."/>
        </authorList>
    </citation>
    <scope>NUCLEOTIDE SEQUENCE [LARGE SCALE GENOMIC DNA]</scope>
    <source>
        <strain evidence="8">ATCC 700084 / mc(2)155</strain>
    </source>
</reference>
<dbReference type="PANTHER" id="PTHR11360">
    <property type="entry name" value="MONOCARBOXYLATE TRANSPORTER"/>
    <property type="match status" value="1"/>
</dbReference>
<dbReference type="Gene3D" id="1.20.1250.20">
    <property type="entry name" value="MFS general substrate transporter like domains"/>
    <property type="match status" value="2"/>
</dbReference>
<sequence length="441" mass="46101">MPCRELFSPRYRTCEGPMSAASHDVMTPPGAIGEFRRSWAALTAVTVGIAIGVGVLPTYVNGLVIPELEAEFGWSRTALSALPLIGSLIIIATAPVVGVVVDRFGVRIPAVSSLVAFAAGYFLLAYSNSSFGQYLLMFIVMYLLAAASTAVAFTRTINERYDRARGLALGIALSGAGVVGFLVPSVVGPVIADNWRTGYRILAVVILLCAVVVAALMPRRTAKTAAALPRHPGGRGLVLELIRQPRFWRLAIAFLTLALAVGGMLQHLFPMLRDAGVSAAAAARTASLVGVAVIIARIVVGLLVDRFFAPRVAALVLVVSAAGYVALLAGGPAFAAFAGIGVGLASGAEVDIIGNLTSRYYAIESYGRVFGIFYATFFLGFGSSPLLVAWLRSLTSDYTLPILMSVALMLVAAALLFTAPRFPGEAPADVTNDATVLPAAP</sequence>
<comment type="subcellular location">
    <subcellularLocation>
        <location evidence="1">Cell membrane</location>
        <topology evidence="1">Multi-pass membrane protein</topology>
    </subcellularLocation>
</comment>